<dbReference type="GO" id="GO:0005886">
    <property type="term" value="C:plasma membrane"/>
    <property type="evidence" value="ECO:0007669"/>
    <property type="project" value="UniProtKB-SubCell"/>
</dbReference>
<feature type="transmembrane region" description="Helical" evidence="6">
    <location>
        <begin position="358"/>
        <end position="377"/>
    </location>
</feature>
<dbReference type="PANTHER" id="PTHR23531:SF2">
    <property type="entry name" value="PERMEASE"/>
    <property type="match status" value="1"/>
</dbReference>
<evidence type="ECO:0000256" key="1">
    <source>
        <dbReference type="ARBA" id="ARBA00004651"/>
    </source>
</evidence>
<evidence type="ECO:0000259" key="7">
    <source>
        <dbReference type="PROSITE" id="PS50850"/>
    </source>
</evidence>
<dbReference type="Pfam" id="PF07690">
    <property type="entry name" value="MFS_1"/>
    <property type="match status" value="1"/>
</dbReference>
<dbReference type="RefSeq" id="WP_133581382.1">
    <property type="nucleotide sequence ID" value="NZ_SNYJ01000014.1"/>
</dbReference>
<reference evidence="8 9" key="1">
    <citation type="submission" date="2019-03" db="EMBL/GenBank/DDBJ databases">
        <title>Genomic Encyclopedia of Type Strains, Phase IV (KMG-IV): sequencing the most valuable type-strain genomes for metagenomic binning, comparative biology and taxonomic classification.</title>
        <authorList>
            <person name="Goeker M."/>
        </authorList>
    </citation>
    <scope>NUCLEOTIDE SEQUENCE [LARGE SCALE GENOMIC DNA]</scope>
    <source>
        <strain evidence="8 9">DSM 28697</strain>
    </source>
</reference>
<feature type="transmembrane region" description="Helical" evidence="6">
    <location>
        <begin position="204"/>
        <end position="230"/>
    </location>
</feature>
<comment type="caution">
    <text evidence="8">The sequence shown here is derived from an EMBL/GenBank/DDBJ whole genome shotgun (WGS) entry which is preliminary data.</text>
</comment>
<evidence type="ECO:0000256" key="2">
    <source>
        <dbReference type="ARBA" id="ARBA00022448"/>
    </source>
</evidence>
<organism evidence="8 9">
    <name type="scientific">Aureibacillus halotolerans</name>
    <dbReference type="NCBI Taxonomy" id="1508390"/>
    <lineage>
        <taxon>Bacteria</taxon>
        <taxon>Bacillati</taxon>
        <taxon>Bacillota</taxon>
        <taxon>Bacilli</taxon>
        <taxon>Bacillales</taxon>
        <taxon>Bacillaceae</taxon>
        <taxon>Aureibacillus</taxon>
    </lineage>
</organism>
<dbReference type="PROSITE" id="PS50850">
    <property type="entry name" value="MFS"/>
    <property type="match status" value="1"/>
</dbReference>
<proteinExistence type="predicted"/>
<evidence type="ECO:0000256" key="5">
    <source>
        <dbReference type="ARBA" id="ARBA00023136"/>
    </source>
</evidence>
<dbReference type="InterPro" id="IPR020846">
    <property type="entry name" value="MFS_dom"/>
</dbReference>
<keyword evidence="9" id="KW-1185">Reference proteome</keyword>
<keyword evidence="4 6" id="KW-1133">Transmembrane helix</keyword>
<dbReference type="Gene3D" id="1.20.1250.20">
    <property type="entry name" value="MFS general substrate transporter like domains"/>
    <property type="match status" value="1"/>
</dbReference>
<feature type="transmembrane region" description="Helical" evidence="6">
    <location>
        <begin position="45"/>
        <end position="63"/>
    </location>
</feature>
<feature type="transmembrane region" description="Helical" evidence="6">
    <location>
        <begin position="332"/>
        <end position="352"/>
    </location>
</feature>
<feature type="domain" description="Major facilitator superfamily (MFS) profile" evidence="7">
    <location>
        <begin position="8"/>
        <end position="382"/>
    </location>
</feature>
<evidence type="ECO:0000313" key="9">
    <source>
        <dbReference type="Proteomes" id="UP000295632"/>
    </source>
</evidence>
<feature type="transmembrane region" description="Helical" evidence="6">
    <location>
        <begin position="12"/>
        <end position="33"/>
    </location>
</feature>
<dbReference type="CDD" id="cd17489">
    <property type="entry name" value="MFS_YfcJ_like"/>
    <property type="match status" value="1"/>
</dbReference>
<evidence type="ECO:0000256" key="3">
    <source>
        <dbReference type="ARBA" id="ARBA00022692"/>
    </source>
</evidence>
<dbReference type="EMBL" id="SNYJ01000014">
    <property type="protein sequence ID" value="TDQ37185.1"/>
    <property type="molecule type" value="Genomic_DNA"/>
</dbReference>
<feature type="transmembrane region" description="Helical" evidence="6">
    <location>
        <begin position="291"/>
        <end position="312"/>
    </location>
</feature>
<dbReference type="InterPro" id="IPR011701">
    <property type="entry name" value="MFS"/>
</dbReference>
<dbReference type="PANTHER" id="PTHR23531">
    <property type="entry name" value="QUINOLENE RESISTANCE PROTEIN NORA"/>
    <property type="match status" value="1"/>
</dbReference>
<keyword evidence="2" id="KW-0813">Transport</keyword>
<feature type="transmembrane region" description="Helical" evidence="6">
    <location>
        <begin position="164"/>
        <end position="183"/>
    </location>
</feature>
<feature type="transmembrane region" description="Helical" evidence="6">
    <location>
        <begin position="236"/>
        <end position="254"/>
    </location>
</feature>
<sequence>MNKIWTKPFTLAWINNFFVFLVFYALLTILPVFAINELHQSDASAALMTTIFLVSCIAIRPLAGKVTDRFGKGTTIRWSVFFFAALAFIYPFVHSFPWMLALRFFHGIPFSLATTALGAVAADLVPTGKKGEGLGYFVMSMNVAVVLGPFIALTAVQYMSYTNVFTLLAFLLLLAYATSFGILSPRSKTITSNRSFHLKHLFEIRSIPIACIGFLTAFSYASVISFISVYAQTIGLFAYVNFFFVVFAAAMIFSRPFTGRLFDTSGPTAVIPLALIVFAAGLMLLSMTDTIWMLLLCGVFIGLGYGSLLPCYQTMAVQAATPERSSYATATFFSFFDSGIAVGSFALGIVAVQTGYSHLYMGCALFLLLPLIGYLLLHFRNKRQLASNRV</sequence>
<gene>
    <name evidence="8" type="ORF">EV213_11464</name>
</gene>
<evidence type="ECO:0000256" key="6">
    <source>
        <dbReference type="SAM" id="Phobius"/>
    </source>
</evidence>
<dbReference type="Proteomes" id="UP000295632">
    <property type="component" value="Unassembled WGS sequence"/>
</dbReference>
<feature type="transmembrane region" description="Helical" evidence="6">
    <location>
        <begin position="266"/>
        <end position="285"/>
    </location>
</feature>
<dbReference type="AlphaFoldDB" id="A0A4R6TYZ0"/>
<dbReference type="InterPro" id="IPR036259">
    <property type="entry name" value="MFS_trans_sf"/>
</dbReference>
<comment type="subcellular location">
    <subcellularLocation>
        <location evidence="1">Cell membrane</location>
        <topology evidence="1">Multi-pass membrane protein</topology>
    </subcellularLocation>
</comment>
<dbReference type="GO" id="GO:0022857">
    <property type="term" value="F:transmembrane transporter activity"/>
    <property type="evidence" value="ECO:0007669"/>
    <property type="project" value="InterPro"/>
</dbReference>
<accession>A0A4R6TYZ0</accession>
<evidence type="ECO:0000313" key="8">
    <source>
        <dbReference type="EMBL" id="TDQ37185.1"/>
    </source>
</evidence>
<dbReference type="SUPFAM" id="SSF103473">
    <property type="entry name" value="MFS general substrate transporter"/>
    <property type="match status" value="1"/>
</dbReference>
<name>A0A4R6TYZ0_9BACI</name>
<feature type="transmembrane region" description="Helical" evidence="6">
    <location>
        <begin position="99"/>
        <end position="122"/>
    </location>
</feature>
<evidence type="ECO:0000256" key="4">
    <source>
        <dbReference type="ARBA" id="ARBA00022989"/>
    </source>
</evidence>
<protein>
    <submittedName>
        <fullName evidence="8">Putative MFS family arabinose efflux permease</fullName>
    </submittedName>
</protein>
<keyword evidence="3 6" id="KW-0812">Transmembrane</keyword>
<feature type="transmembrane region" description="Helical" evidence="6">
    <location>
        <begin position="134"/>
        <end position="158"/>
    </location>
</feature>
<feature type="transmembrane region" description="Helical" evidence="6">
    <location>
        <begin position="75"/>
        <end position="93"/>
    </location>
</feature>
<keyword evidence="5 6" id="KW-0472">Membrane</keyword>
<dbReference type="InterPro" id="IPR052714">
    <property type="entry name" value="MFS_Exporter"/>
</dbReference>
<dbReference type="OrthoDB" id="9814001at2"/>